<dbReference type="Pfam" id="PF11951">
    <property type="entry name" value="Fungal_trans_2"/>
    <property type="match status" value="1"/>
</dbReference>
<gene>
    <name evidence="5" type="ORF">BU26DRAFT_423336</name>
</gene>
<evidence type="ECO:0000259" key="4">
    <source>
        <dbReference type="PROSITE" id="PS50048"/>
    </source>
</evidence>
<dbReference type="GeneID" id="54576833"/>
<dbReference type="EMBL" id="ML987193">
    <property type="protein sequence ID" value="KAF2251571.1"/>
    <property type="molecule type" value="Genomic_DNA"/>
</dbReference>
<dbReference type="InterPro" id="IPR021858">
    <property type="entry name" value="Fun_TF"/>
</dbReference>
<sequence length="485" mass="55595">MNSQSQRQRLRTKTGCLTCRNRRKKCDEQAPMCGRCALSGRRCQWPTSAEMLDRRYTSHKSRQPKTSESNEGESCPASTGSEICLLSEATAHRVITGDLEFVISRHFIDQYYGLLLLPNCHPDFYHGWINEIQVLMVEHKSLHYSVLANAASHLHFIEASNQMQELALTYYSKALRGLSTLLARAGQLENHNGILMSVMLLYLHGCMGRGTYLDIPRHLNAASRVLTMRLFQTPLSIGRPFDRLAVESVLYQIFLVATGLWSDEIPLDYDFDADFWLRAERLLDQSVMFPGQSNSLNSPVLGVPVPLFRLAISLKQMYQNAVPPSEDSLEQVRGEVEIWEAMVLCDQEMDMLSPTEQLNHQHSYYKSTSYLYVLIISLLLDQLSETHNPATDEPRPGPPRMAPSDRWQIRKAIRILQGYKDDDGWASCFMGNWPVYTLGFFMRTVDDVNLTRTELQRRWNLTKFTQLARFSTDLENTWTRRGLGP</sequence>
<dbReference type="GO" id="GO:0000981">
    <property type="term" value="F:DNA-binding transcription factor activity, RNA polymerase II-specific"/>
    <property type="evidence" value="ECO:0007669"/>
    <property type="project" value="InterPro"/>
</dbReference>
<evidence type="ECO:0000313" key="6">
    <source>
        <dbReference type="Proteomes" id="UP000800094"/>
    </source>
</evidence>
<dbReference type="PANTHER" id="PTHR37534:SF46">
    <property type="entry name" value="ZN(II)2CYS6 TRANSCRIPTION FACTOR (EUROFUNG)"/>
    <property type="match status" value="1"/>
</dbReference>
<feature type="region of interest" description="Disordered" evidence="3">
    <location>
        <begin position="54"/>
        <end position="78"/>
    </location>
</feature>
<dbReference type="PROSITE" id="PS50048">
    <property type="entry name" value="ZN2_CY6_FUNGAL_2"/>
    <property type="match status" value="1"/>
</dbReference>
<dbReference type="Pfam" id="PF00172">
    <property type="entry name" value="Zn_clus"/>
    <property type="match status" value="1"/>
</dbReference>
<proteinExistence type="predicted"/>
<reference evidence="5" key="1">
    <citation type="journal article" date="2020" name="Stud. Mycol.">
        <title>101 Dothideomycetes genomes: a test case for predicting lifestyles and emergence of pathogens.</title>
        <authorList>
            <person name="Haridas S."/>
            <person name="Albert R."/>
            <person name="Binder M."/>
            <person name="Bloem J."/>
            <person name="Labutti K."/>
            <person name="Salamov A."/>
            <person name="Andreopoulos B."/>
            <person name="Baker S."/>
            <person name="Barry K."/>
            <person name="Bills G."/>
            <person name="Bluhm B."/>
            <person name="Cannon C."/>
            <person name="Castanera R."/>
            <person name="Culley D."/>
            <person name="Daum C."/>
            <person name="Ezra D."/>
            <person name="Gonzalez J."/>
            <person name="Henrissat B."/>
            <person name="Kuo A."/>
            <person name="Liang C."/>
            <person name="Lipzen A."/>
            <person name="Lutzoni F."/>
            <person name="Magnuson J."/>
            <person name="Mondo S."/>
            <person name="Nolan M."/>
            <person name="Ohm R."/>
            <person name="Pangilinan J."/>
            <person name="Park H.-J."/>
            <person name="Ramirez L."/>
            <person name="Alfaro M."/>
            <person name="Sun H."/>
            <person name="Tritt A."/>
            <person name="Yoshinaga Y."/>
            <person name="Zwiers L.-H."/>
            <person name="Turgeon B."/>
            <person name="Goodwin S."/>
            <person name="Spatafora J."/>
            <person name="Crous P."/>
            <person name="Grigoriev I."/>
        </authorList>
    </citation>
    <scope>NUCLEOTIDE SEQUENCE</scope>
    <source>
        <strain evidence="5">CBS 122368</strain>
    </source>
</reference>
<dbReference type="GO" id="GO:0008270">
    <property type="term" value="F:zinc ion binding"/>
    <property type="evidence" value="ECO:0007669"/>
    <property type="project" value="InterPro"/>
</dbReference>
<dbReference type="OrthoDB" id="1919336at2759"/>
<dbReference type="PROSITE" id="PS00463">
    <property type="entry name" value="ZN2_CY6_FUNGAL_1"/>
    <property type="match status" value="1"/>
</dbReference>
<accession>A0A6A6IMA0</accession>
<organism evidence="5 6">
    <name type="scientific">Trematosphaeria pertusa</name>
    <dbReference type="NCBI Taxonomy" id="390896"/>
    <lineage>
        <taxon>Eukaryota</taxon>
        <taxon>Fungi</taxon>
        <taxon>Dikarya</taxon>
        <taxon>Ascomycota</taxon>
        <taxon>Pezizomycotina</taxon>
        <taxon>Dothideomycetes</taxon>
        <taxon>Pleosporomycetidae</taxon>
        <taxon>Pleosporales</taxon>
        <taxon>Massarineae</taxon>
        <taxon>Trematosphaeriaceae</taxon>
        <taxon>Trematosphaeria</taxon>
    </lineage>
</organism>
<dbReference type="CDD" id="cd00067">
    <property type="entry name" value="GAL4"/>
    <property type="match status" value="1"/>
</dbReference>
<protein>
    <recommendedName>
        <fullName evidence="4">Zn(2)-C6 fungal-type domain-containing protein</fullName>
    </recommendedName>
</protein>
<evidence type="ECO:0000256" key="1">
    <source>
        <dbReference type="ARBA" id="ARBA00004123"/>
    </source>
</evidence>
<dbReference type="RefSeq" id="XP_033686575.1">
    <property type="nucleotide sequence ID" value="XM_033823503.1"/>
</dbReference>
<dbReference type="SUPFAM" id="SSF57701">
    <property type="entry name" value="Zn2/Cys6 DNA-binding domain"/>
    <property type="match status" value="1"/>
</dbReference>
<evidence type="ECO:0000256" key="3">
    <source>
        <dbReference type="SAM" id="MobiDB-lite"/>
    </source>
</evidence>
<dbReference type="Proteomes" id="UP000800094">
    <property type="component" value="Unassembled WGS sequence"/>
</dbReference>
<dbReference type="InterPro" id="IPR036864">
    <property type="entry name" value="Zn2-C6_fun-type_DNA-bd_sf"/>
</dbReference>
<comment type="subcellular location">
    <subcellularLocation>
        <location evidence="1">Nucleus</location>
    </subcellularLocation>
</comment>
<name>A0A6A6IMA0_9PLEO</name>
<dbReference type="PANTHER" id="PTHR37534">
    <property type="entry name" value="TRANSCRIPTIONAL ACTIVATOR PROTEIN UGA3"/>
    <property type="match status" value="1"/>
</dbReference>
<evidence type="ECO:0000313" key="5">
    <source>
        <dbReference type="EMBL" id="KAF2251571.1"/>
    </source>
</evidence>
<dbReference type="InterPro" id="IPR001138">
    <property type="entry name" value="Zn2Cys6_DnaBD"/>
</dbReference>
<feature type="domain" description="Zn(2)-C6 fungal-type" evidence="4">
    <location>
        <begin position="15"/>
        <end position="45"/>
    </location>
</feature>
<dbReference type="AlphaFoldDB" id="A0A6A6IMA0"/>
<keyword evidence="6" id="KW-1185">Reference proteome</keyword>
<keyword evidence="2" id="KW-0539">Nucleus</keyword>
<dbReference type="GO" id="GO:0005634">
    <property type="term" value="C:nucleus"/>
    <property type="evidence" value="ECO:0007669"/>
    <property type="project" value="UniProtKB-SubCell"/>
</dbReference>
<dbReference type="Gene3D" id="4.10.240.10">
    <property type="entry name" value="Zn(2)-C6 fungal-type DNA-binding domain"/>
    <property type="match status" value="1"/>
</dbReference>
<evidence type="ECO:0000256" key="2">
    <source>
        <dbReference type="ARBA" id="ARBA00023242"/>
    </source>
</evidence>
<dbReference type="SMART" id="SM00066">
    <property type="entry name" value="GAL4"/>
    <property type="match status" value="1"/>
</dbReference>